<dbReference type="STRING" id="630515.SAMN04489812_5702"/>
<keyword evidence="2" id="KW-1185">Reference proteome</keyword>
<gene>
    <name evidence="1" type="ORF">SAMN04489812_5702</name>
</gene>
<reference evidence="1 2" key="1">
    <citation type="submission" date="2016-10" db="EMBL/GenBank/DDBJ databases">
        <authorList>
            <person name="de Groot N.N."/>
        </authorList>
    </citation>
    <scope>NUCLEOTIDE SEQUENCE [LARGE SCALE GENOMIC DNA]</scope>
    <source>
        <strain evidence="1 2">DSM 21800</strain>
    </source>
</reference>
<protein>
    <submittedName>
        <fullName evidence="1">Uncharacterized protein</fullName>
    </submittedName>
</protein>
<dbReference type="EMBL" id="LT629772">
    <property type="protein sequence ID" value="SDT41556.1"/>
    <property type="molecule type" value="Genomic_DNA"/>
</dbReference>
<sequence>MAVVDDWIEYRRDDRELLGWIRLVGESCTIVDLLGREDPTPRDWVQAEEALEERGLRWLAEPYELVGSAAPDGVQAAGTDEPLPVRIVGVSRAGIEVKVEDFGDITAAVPTIRLPFPAPAELRPRTMTAVPLSDRSDG</sequence>
<proteinExistence type="predicted"/>
<accession>A0A1H2A7V0</accession>
<dbReference type="AlphaFoldDB" id="A0A1H2A7V0"/>
<dbReference type="Proteomes" id="UP000199103">
    <property type="component" value="Chromosome I"/>
</dbReference>
<dbReference type="OrthoDB" id="68692at2"/>
<name>A0A1H2A7V0_9ACTN</name>
<evidence type="ECO:0000313" key="2">
    <source>
        <dbReference type="Proteomes" id="UP000199103"/>
    </source>
</evidence>
<organism evidence="1 2">
    <name type="scientific">Microlunatus soli</name>
    <dbReference type="NCBI Taxonomy" id="630515"/>
    <lineage>
        <taxon>Bacteria</taxon>
        <taxon>Bacillati</taxon>
        <taxon>Actinomycetota</taxon>
        <taxon>Actinomycetes</taxon>
        <taxon>Propionibacteriales</taxon>
        <taxon>Propionibacteriaceae</taxon>
        <taxon>Microlunatus</taxon>
    </lineage>
</organism>
<evidence type="ECO:0000313" key="1">
    <source>
        <dbReference type="EMBL" id="SDT41556.1"/>
    </source>
</evidence>